<gene>
    <name evidence="1" type="ORF">PM001_LOCUS31203</name>
</gene>
<evidence type="ECO:0008006" key="3">
    <source>
        <dbReference type="Google" id="ProtNLM"/>
    </source>
</evidence>
<accession>A0AAV1VIB9</accession>
<sequence>MFLHVTNAVQDALCDAWVTESVTVTGLPRVSLHRRHNWHISSFLRVQ</sequence>
<protein>
    <recommendedName>
        <fullName evidence="3">Polyketide synthase</fullName>
    </recommendedName>
</protein>
<comment type="caution">
    <text evidence="1">The sequence shown here is derived from an EMBL/GenBank/DDBJ whole genome shotgun (WGS) entry which is preliminary data.</text>
</comment>
<dbReference type="Proteomes" id="UP001162060">
    <property type="component" value="Unassembled WGS sequence"/>
</dbReference>
<dbReference type="EMBL" id="CAKLBY020000340">
    <property type="protein sequence ID" value="CAK7946053.1"/>
    <property type="molecule type" value="Genomic_DNA"/>
</dbReference>
<reference evidence="1" key="1">
    <citation type="submission" date="2024-01" db="EMBL/GenBank/DDBJ databases">
        <authorList>
            <person name="Webb A."/>
        </authorList>
    </citation>
    <scope>NUCLEOTIDE SEQUENCE</scope>
    <source>
        <strain evidence="1">Pm1</strain>
    </source>
</reference>
<dbReference type="AlphaFoldDB" id="A0AAV1VIB9"/>
<evidence type="ECO:0000313" key="2">
    <source>
        <dbReference type="Proteomes" id="UP001162060"/>
    </source>
</evidence>
<evidence type="ECO:0000313" key="1">
    <source>
        <dbReference type="EMBL" id="CAK7946053.1"/>
    </source>
</evidence>
<name>A0AAV1VIB9_9STRA</name>
<proteinExistence type="predicted"/>
<organism evidence="1 2">
    <name type="scientific">Peronospora matthiolae</name>
    <dbReference type="NCBI Taxonomy" id="2874970"/>
    <lineage>
        <taxon>Eukaryota</taxon>
        <taxon>Sar</taxon>
        <taxon>Stramenopiles</taxon>
        <taxon>Oomycota</taxon>
        <taxon>Peronosporomycetes</taxon>
        <taxon>Peronosporales</taxon>
        <taxon>Peronosporaceae</taxon>
        <taxon>Peronospora</taxon>
    </lineage>
</organism>